<dbReference type="HOGENOM" id="CLU_2267556_0_0_1"/>
<protein>
    <recommendedName>
        <fullName evidence="2">F-box associated beta-propeller type 3 domain-containing protein</fullName>
    </recommendedName>
</protein>
<dbReference type="EnsemblPlants" id="Bra013195.1">
    <property type="protein sequence ID" value="Bra013195.1-P"/>
    <property type="gene ID" value="Bra013195"/>
</dbReference>
<dbReference type="Pfam" id="PF08268">
    <property type="entry name" value="FBA_3"/>
    <property type="match status" value="1"/>
</dbReference>
<dbReference type="Gramene" id="A03p44730.2_BraZ1">
    <property type="protein sequence ID" value="A03p44730.2_BraZ1.CDS.1"/>
    <property type="gene ID" value="A03g44730.2_BraZ1"/>
</dbReference>
<reference evidence="5" key="4">
    <citation type="submission" date="2023-03" db="UniProtKB">
        <authorList>
            <consortium name="EnsemblPlants"/>
        </authorList>
    </citation>
    <scope>IDENTIFICATION</scope>
    <source>
        <strain evidence="5">cv. Chiifu-401-42</strain>
    </source>
</reference>
<evidence type="ECO:0000259" key="2">
    <source>
        <dbReference type="Pfam" id="PF08268"/>
    </source>
</evidence>
<proteinExistence type="predicted"/>
<evidence type="ECO:0000313" key="4">
    <source>
        <dbReference type="EMBL" id="VDC82359.1"/>
    </source>
</evidence>
<dbReference type="Gramene" id="Bra013195.1">
    <property type="protein sequence ID" value="Bra013195.1-P"/>
    <property type="gene ID" value="Bra013195"/>
</dbReference>
<dbReference type="Proteomes" id="UP000694005">
    <property type="component" value="Chromosome A03"/>
</dbReference>
<keyword evidence="6" id="KW-1185">Reference proteome</keyword>
<dbReference type="EMBL" id="LR031572">
    <property type="protein sequence ID" value="VDC82359.1"/>
    <property type="molecule type" value="Genomic_DNA"/>
</dbReference>
<evidence type="ECO:0000313" key="5">
    <source>
        <dbReference type="EnsemblPlants" id="Bra013195.1-P"/>
    </source>
</evidence>
<dbReference type="AlphaFoldDB" id="A0A3P5ZX72"/>
<evidence type="ECO:0000313" key="6">
    <source>
        <dbReference type="Proteomes" id="UP000011750"/>
    </source>
</evidence>
<gene>
    <name evidence="4" type="ORF">BRAA03T13577Z</name>
    <name evidence="3" type="ORF">BRAPAZ1V2_A03P44730.2</name>
</gene>
<accession>A0A3P5ZX72</accession>
<feature type="domain" description="F-box associated beta-propeller type 3" evidence="2">
    <location>
        <begin position="4"/>
        <end position="47"/>
    </location>
</feature>
<accession>M4D9N5</accession>
<dbReference type="Proteomes" id="UP000011750">
    <property type="component" value="Chromosome A03"/>
</dbReference>
<reference evidence="6" key="2">
    <citation type="journal article" date="2018" name="Hortic Res">
        <title>Improved Brassica rapa reference genome by single-molecule sequencing and chromosome conformation capture technologies.</title>
        <authorList>
            <person name="Zhang L."/>
            <person name="Cai X."/>
            <person name="Wu J."/>
            <person name="Liu M."/>
            <person name="Grob S."/>
            <person name="Cheng F."/>
            <person name="Liang J."/>
            <person name="Cai C."/>
            <person name="Liu Z."/>
            <person name="Liu B."/>
            <person name="Wang F."/>
            <person name="Li S."/>
            <person name="Liu F."/>
            <person name="Li X."/>
            <person name="Cheng L."/>
            <person name="Yang W."/>
            <person name="Li M.H."/>
            <person name="Grossniklaus U."/>
            <person name="Zheng H."/>
            <person name="Wang X."/>
        </authorList>
    </citation>
    <scope>NUCLEOTIDE SEQUENCE [LARGE SCALE GENOMIC DNA]</scope>
    <source>
        <strain evidence="6">cv. Chiifu-401-42</strain>
    </source>
</reference>
<evidence type="ECO:0000256" key="1">
    <source>
        <dbReference type="SAM" id="MobiDB-lite"/>
    </source>
</evidence>
<evidence type="ECO:0000313" key="3">
    <source>
        <dbReference type="EMBL" id="CAG7883130.1"/>
    </source>
</evidence>
<name>A0A3P5ZX72_BRACM</name>
<dbReference type="EMBL" id="LS974619">
    <property type="protein sequence ID" value="CAG7883130.1"/>
    <property type="molecule type" value="Genomic_DNA"/>
</dbReference>
<reference evidence="4" key="3">
    <citation type="submission" date="2018-11" db="EMBL/GenBank/DDBJ databases">
        <authorList>
            <consortium name="Genoscope - CEA"/>
            <person name="William W."/>
        </authorList>
    </citation>
    <scope>NUCLEOTIDE SEQUENCE</scope>
</reference>
<dbReference type="InterPro" id="IPR013187">
    <property type="entry name" value="F-box-assoc_dom_typ3"/>
</dbReference>
<sequence length="103" mass="12179">MASGQPFYVFYLNPEENTIRRFEIQGFGEYYEASNNPRRVHVFVDDCSSFYRFADNVEDLNVNDQTLLKSSIYAPYVYNEESEEEESDDDDYGRLFRGNKKRG</sequence>
<reference evidence="6" key="1">
    <citation type="journal article" date="2011" name="Nat. Genet.">
        <title>The genome of the mesopolyploid crop species Brassica rapa.</title>
        <authorList>
            <consortium name="Brassica rapa Genome Sequencing Project Consortium"/>
            <person name="Wang X."/>
            <person name="Wang H."/>
            <person name="Wang J."/>
            <person name="Sun R."/>
            <person name="Wu J."/>
            <person name="Liu S."/>
            <person name="Bai Y."/>
            <person name="Mun J.H."/>
            <person name="Bancroft I."/>
            <person name="Cheng F."/>
            <person name="Huang S."/>
            <person name="Li X."/>
            <person name="Hua W."/>
            <person name="Wang J."/>
            <person name="Wang X."/>
            <person name="Freeling M."/>
            <person name="Pires J.C."/>
            <person name="Paterson A.H."/>
            <person name="Chalhoub B."/>
            <person name="Wang B."/>
            <person name="Hayward A."/>
            <person name="Sharpe A.G."/>
            <person name="Park B.S."/>
            <person name="Weisshaar B."/>
            <person name="Liu B."/>
            <person name="Li B."/>
            <person name="Liu B."/>
            <person name="Tong C."/>
            <person name="Song C."/>
            <person name="Duran C."/>
            <person name="Peng C."/>
            <person name="Geng C."/>
            <person name="Koh C."/>
            <person name="Lin C."/>
            <person name="Edwards D."/>
            <person name="Mu D."/>
            <person name="Shen D."/>
            <person name="Soumpourou E."/>
            <person name="Li F."/>
            <person name="Fraser F."/>
            <person name="Conant G."/>
            <person name="Lassalle G."/>
            <person name="King G.J."/>
            <person name="Bonnema G."/>
            <person name="Tang H."/>
            <person name="Wang H."/>
            <person name="Belcram H."/>
            <person name="Zhou H."/>
            <person name="Hirakawa H."/>
            <person name="Abe H."/>
            <person name="Guo H."/>
            <person name="Wang H."/>
            <person name="Jin H."/>
            <person name="Parkin I.A."/>
            <person name="Batley J."/>
            <person name="Kim J.S."/>
            <person name="Just J."/>
            <person name="Li J."/>
            <person name="Xu J."/>
            <person name="Deng J."/>
            <person name="Kim J.A."/>
            <person name="Li J."/>
            <person name="Yu J."/>
            <person name="Meng J."/>
            <person name="Wang J."/>
            <person name="Min J."/>
            <person name="Poulain J."/>
            <person name="Wang J."/>
            <person name="Hatakeyama K."/>
            <person name="Wu K."/>
            <person name="Wang L."/>
            <person name="Fang L."/>
            <person name="Trick M."/>
            <person name="Links M.G."/>
            <person name="Zhao M."/>
            <person name="Jin M."/>
            <person name="Ramchiary N."/>
            <person name="Drou N."/>
            <person name="Berkman P.J."/>
            <person name="Cai Q."/>
            <person name="Huang Q."/>
            <person name="Li R."/>
            <person name="Tabata S."/>
            <person name="Cheng S."/>
            <person name="Zhang S."/>
            <person name="Zhang S."/>
            <person name="Huang S."/>
            <person name="Sato S."/>
            <person name="Sun S."/>
            <person name="Kwon S.J."/>
            <person name="Choi S.R."/>
            <person name="Lee T.H."/>
            <person name="Fan W."/>
            <person name="Zhao X."/>
            <person name="Tan X."/>
            <person name="Xu X."/>
            <person name="Wang Y."/>
            <person name="Qiu Y."/>
            <person name="Yin Y."/>
            <person name="Li Y."/>
            <person name="Du Y."/>
            <person name="Liao Y."/>
            <person name="Lim Y."/>
            <person name="Narusaka Y."/>
            <person name="Wang Y."/>
            <person name="Wang Z."/>
            <person name="Li Z."/>
            <person name="Wang Z."/>
            <person name="Xiong Z."/>
            <person name="Zhang Z."/>
        </authorList>
    </citation>
    <scope>NUCLEOTIDE SEQUENCE [LARGE SCALE GENOMIC DNA]</scope>
    <source>
        <strain evidence="6">cv. Chiifu-401-42</strain>
    </source>
</reference>
<feature type="region of interest" description="Disordered" evidence="1">
    <location>
        <begin position="80"/>
        <end position="103"/>
    </location>
</feature>
<feature type="compositionally biased region" description="Acidic residues" evidence="1">
    <location>
        <begin position="80"/>
        <end position="91"/>
    </location>
</feature>
<organism evidence="4">
    <name type="scientific">Brassica campestris</name>
    <name type="common">Field mustard</name>
    <dbReference type="NCBI Taxonomy" id="3711"/>
    <lineage>
        <taxon>Eukaryota</taxon>
        <taxon>Viridiplantae</taxon>
        <taxon>Streptophyta</taxon>
        <taxon>Embryophyta</taxon>
        <taxon>Tracheophyta</taxon>
        <taxon>Spermatophyta</taxon>
        <taxon>Magnoliopsida</taxon>
        <taxon>eudicotyledons</taxon>
        <taxon>Gunneridae</taxon>
        <taxon>Pentapetalae</taxon>
        <taxon>rosids</taxon>
        <taxon>malvids</taxon>
        <taxon>Brassicales</taxon>
        <taxon>Brassicaceae</taxon>
        <taxon>Brassiceae</taxon>
        <taxon>Brassica</taxon>
    </lineage>
</organism>